<reference evidence="5 6" key="1">
    <citation type="journal article" date="2019" name="Commun. Biol.">
        <title>The bagworm genome reveals a unique fibroin gene that provides high tensile strength.</title>
        <authorList>
            <person name="Kono N."/>
            <person name="Nakamura H."/>
            <person name="Ohtoshi R."/>
            <person name="Tomita M."/>
            <person name="Numata K."/>
            <person name="Arakawa K."/>
        </authorList>
    </citation>
    <scope>NUCLEOTIDE SEQUENCE [LARGE SCALE GENOMIC DNA]</scope>
</reference>
<evidence type="ECO:0000313" key="5">
    <source>
        <dbReference type="EMBL" id="GBP34614.1"/>
    </source>
</evidence>
<dbReference type="PANTHER" id="PTHR12243:SF69">
    <property type="entry name" value="SI:CH73-59F11.3"/>
    <property type="match status" value="1"/>
</dbReference>
<accession>A0A4C1V9K0</accession>
<dbReference type="InterPro" id="IPR006578">
    <property type="entry name" value="MADF-dom"/>
</dbReference>
<dbReference type="GO" id="GO:0005667">
    <property type="term" value="C:transcription regulator complex"/>
    <property type="evidence" value="ECO:0007669"/>
    <property type="project" value="TreeGrafter"/>
</dbReference>
<proteinExistence type="predicted"/>
<evidence type="ECO:0008006" key="7">
    <source>
        <dbReference type="Google" id="ProtNLM"/>
    </source>
</evidence>
<keyword evidence="6" id="KW-1185">Reference proteome</keyword>
<dbReference type="GO" id="GO:0006357">
    <property type="term" value="P:regulation of transcription by RNA polymerase II"/>
    <property type="evidence" value="ECO:0007669"/>
    <property type="project" value="TreeGrafter"/>
</dbReference>
<dbReference type="PANTHER" id="PTHR12243">
    <property type="entry name" value="MADF DOMAIN TRANSCRIPTION FACTOR"/>
    <property type="match status" value="1"/>
</dbReference>
<sequence>MAIDTERLIAEVQSRPVLWDPRTTAYKNRDVKQNAWVEVARATFEKFDNLSQDGKEKAAEELGTYRSSSSRQLENIAMDTTHPCRTTENVRHDRVKSVLQRWKSARDQYVRLKANILKEGLAAKSKIKYIFANEMSFLDPVTNLQRIPQTLHLTDNRITDNNATKTEKIQMATQKSPLSREPEATPFKRKKRNVEEMTRFEKELLNVLHKSNSESASDEDVAFFNSLLPTVRLLDRQQKFQFRSQVLQILTPYTSNFQRPPSLLHKALTSLNQHAQSVLDPNLLEIPVEFQCALNLPQNKKHETSQTDWLRNSVRFSASITSDDTTNSSDENCLRGNTQQFKIEKEEEEENGSSEVEEHFEFDFKKL</sequence>
<dbReference type="Pfam" id="PF10545">
    <property type="entry name" value="MADF_DNA_bdg"/>
    <property type="match status" value="1"/>
</dbReference>
<dbReference type="PROSITE" id="PS51031">
    <property type="entry name" value="BESS"/>
    <property type="match status" value="1"/>
</dbReference>
<comment type="subcellular location">
    <subcellularLocation>
        <location evidence="1">Nucleus</location>
    </subcellularLocation>
</comment>
<feature type="domain" description="MADF" evidence="3">
    <location>
        <begin position="7"/>
        <end position="143"/>
    </location>
</feature>
<protein>
    <recommendedName>
        <fullName evidence="7">MADF domain-containing protein</fullName>
    </recommendedName>
</protein>
<organism evidence="5 6">
    <name type="scientific">Eumeta variegata</name>
    <name type="common">Bagworm moth</name>
    <name type="synonym">Eumeta japonica</name>
    <dbReference type="NCBI Taxonomy" id="151549"/>
    <lineage>
        <taxon>Eukaryota</taxon>
        <taxon>Metazoa</taxon>
        <taxon>Ecdysozoa</taxon>
        <taxon>Arthropoda</taxon>
        <taxon>Hexapoda</taxon>
        <taxon>Insecta</taxon>
        <taxon>Pterygota</taxon>
        <taxon>Neoptera</taxon>
        <taxon>Endopterygota</taxon>
        <taxon>Lepidoptera</taxon>
        <taxon>Glossata</taxon>
        <taxon>Ditrysia</taxon>
        <taxon>Tineoidea</taxon>
        <taxon>Psychidae</taxon>
        <taxon>Oiketicinae</taxon>
        <taxon>Eumeta</taxon>
    </lineage>
</organism>
<evidence type="ECO:0000313" key="6">
    <source>
        <dbReference type="Proteomes" id="UP000299102"/>
    </source>
</evidence>
<dbReference type="InterPro" id="IPR004210">
    <property type="entry name" value="BESS_motif"/>
</dbReference>
<evidence type="ECO:0000259" key="4">
    <source>
        <dbReference type="PROSITE" id="PS51031"/>
    </source>
</evidence>
<feature type="compositionally biased region" description="Basic and acidic residues" evidence="2">
    <location>
        <begin position="356"/>
        <end position="367"/>
    </location>
</feature>
<feature type="region of interest" description="Disordered" evidence="2">
    <location>
        <begin position="340"/>
        <end position="367"/>
    </location>
</feature>
<dbReference type="SMART" id="SM00595">
    <property type="entry name" value="MADF"/>
    <property type="match status" value="1"/>
</dbReference>
<evidence type="ECO:0000256" key="1">
    <source>
        <dbReference type="PROSITE-ProRule" id="PRU00371"/>
    </source>
</evidence>
<dbReference type="GO" id="GO:0005634">
    <property type="term" value="C:nucleus"/>
    <property type="evidence" value="ECO:0007669"/>
    <property type="project" value="UniProtKB-SubCell"/>
</dbReference>
<dbReference type="AlphaFoldDB" id="A0A4C1V9K0"/>
<dbReference type="EMBL" id="BGZK01000291">
    <property type="protein sequence ID" value="GBP34614.1"/>
    <property type="molecule type" value="Genomic_DNA"/>
</dbReference>
<dbReference type="Proteomes" id="UP000299102">
    <property type="component" value="Unassembled WGS sequence"/>
</dbReference>
<comment type="caution">
    <text evidence="5">The sequence shown here is derived from an EMBL/GenBank/DDBJ whole genome shotgun (WGS) entry which is preliminary data.</text>
</comment>
<dbReference type="GO" id="GO:0003677">
    <property type="term" value="F:DNA binding"/>
    <property type="evidence" value="ECO:0007669"/>
    <property type="project" value="InterPro"/>
</dbReference>
<dbReference type="PROSITE" id="PS51029">
    <property type="entry name" value="MADF"/>
    <property type="match status" value="1"/>
</dbReference>
<evidence type="ECO:0000259" key="3">
    <source>
        <dbReference type="PROSITE" id="PS51029"/>
    </source>
</evidence>
<dbReference type="Pfam" id="PF02944">
    <property type="entry name" value="BESS"/>
    <property type="match status" value="1"/>
</dbReference>
<dbReference type="InterPro" id="IPR039353">
    <property type="entry name" value="TF_Adf1"/>
</dbReference>
<feature type="domain" description="BESS" evidence="4">
    <location>
        <begin position="217"/>
        <end position="256"/>
    </location>
</feature>
<keyword evidence="1" id="KW-0539">Nucleus</keyword>
<dbReference type="OrthoDB" id="7470341at2759"/>
<gene>
    <name evidence="5" type="ORF">EVAR_19005_1</name>
</gene>
<name>A0A4C1V9K0_EUMVA</name>
<evidence type="ECO:0000256" key="2">
    <source>
        <dbReference type="SAM" id="MobiDB-lite"/>
    </source>
</evidence>